<keyword evidence="7" id="KW-1185">Reference proteome</keyword>
<evidence type="ECO:0000256" key="3">
    <source>
        <dbReference type="ARBA" id="ARBA00023285"/>
    </source>
</evidence>
<comment type="subcellular location">
    <subcellularLocation>
        <location evidence="5">Bacterial microcompartment</location>
    </subcellularLocation>
</comment>
<evidence type="ECO:0000256" key="4">
    <source>
        <dbReference type="ARBA" id="ARBA00024446"/>
    </source>
</evidence>
<comment type="pathway">
    <text evidence="5">Amine and polyamine degradation; ethanolamine degradation.</text>
</comment>
<keyword evidence="2 5" id="KW-0456">Lyase</keyword>
<proteinExistence type="inferred from homology"/>
<dbReference type="RefSeq" id="WP_139040067.1">
    <property type="nucleotide sequence ID" value="NZ_VDDA01000033.1"/>
</dbReference>
<keyword evidence="4 5" id="KW-1283">Bacterial microcompartment</keyword>
<reference evidence="6 7" key="1">
    <citation type="submission" date="2019-06" db="EMBL/GenBank/DDBJ databases">
        <title>Genome of Methylobacterium sp. 17Sr1-39.</title>
        <authorList>
            <person name="Seo T."/>
        </authorList>
    </citation>
    <scope>NUCLEOTIDE SEQUENCE [LARGE SCALE GENOMIC DNA]</scope>
    <source>
        <strain evidence="6 7">17Sr1-39</strain>
    </source>
</reference>
<dbReference type="PANTHER" id="PTHR39330:SF1">
    <property type="entry name" value="ETHANOLAMINE AMMONIA-LYASE SMALL SUBUNIT"/>
    <property type="match status" value="1"/>
</dbReference>
<dbReference type="OrthoDB" id="114248at2"/>
<dbReference type="Gene3D" id="3.40.50.11240">
    <property type="entry name" value="Ethanolamine ammonia-lyase light chain (EutC)"/>
    <property type="match status" value="1"/>
</dbReference>
<name>A0A5C4L9M3_9HYPH</name>
<dbReference type="GO" id="GO:0031419">
    <property type="term" value="F:cobalamin binding"/>
    <property type="evidence" value="ECO:0007669"/>
    <property type="project" value="UniProtKB-UniRule"/>
</dbReference>
<sequence>MSRDDDSAADDPAAAWRRLAALTPARIALGRAGSGLPTREVLRFGLAHAQARDAVHTPLDAAAVRAGIAALGFDTLAAASAAPDRATYLRRPDLGRRLDEASAAALAAAAGEPVDLALVVADGLSARAVHEGAVPLLSALKPALAGSGWRLTPVVVATQGRVALGDAVGTLLKARAVAVLIGERPGLSSPDSLGIYLTFDPRPGRNDAERNCLSNVRAAGLKPDLAAFKLHWLIGQALTRRLTGVALKDESDRLLEGPEGRGMVPDRR</sequence>
<comment type="cofactor">
    <cofactor evidence="5">
        <name>adenosylcob(III)alamin</name>
        <dbReference type="ChEBI" id="CHEBI:18408"/>
    </cofactor>
    <text evidence="5">Binds between the large and small subunits.</text>
</comment>
<dbReference type="InterPro" id="IPR042251">
    <property type="entry name" value="EutC_C"/>
</dbReference>
<gene>
    <name evidence="5" type="primary">eutC</name>
    <name evidence="6" type="ORF">FF100_31935</name>
</gene>
<evidence type="ECO:0000256" key="2">
    <source>
        <dbReference type="ARBA" id="ARBA00023239"/>
    </source>
</evidence>
<evidence type="ECO:0000256" key="5">
    <source>
        <dbReference type="HAMAP-Rule" id="MF_00601"/>
    </source>
</evidence>
<dbReference type="InterPro" id="IPR009246">
    <property type="entry name" value="EutC"/>
</dbReference>
<organism evidence="6 7">
    <name type="scientific">Methylobacterium terricola</name>
    <dbReference type="NCBI Taxonomy" id="2583531"/>
    <lineage>
        <taxon>Bacteria</taxon>
        <taxon>Pseudomonadati</taxon>
        <taxon>Pseudomonadota</taxon>
        <taxon>Alphaproteobacteria</taxon>
        <taxon>Hyphomicrobiales</taxon>
        <taxon>Methylobacteriaceae</taxon>
        <taxon>Methylobacterium</taxon>
    </lineage>
</organism>
<dbReference type="GO" id="GO:0046336">
    <property type="term" value="P:ethanolamine catabolic process"/>
    <property type="evidence" value="ECO:0007669"/>
    <property type="project" value="UniProtKB-UniRule"/>
</dbReference>
<dbReference type="GO" id="GO:0006520">
    <property type="term" value="P:amino acid metabolic process"/>
    <property type="evidence" value="ECO:0007669"/>
    <property type="project" value="InterPro"/>
</dbReference>
<feature type="binding site" evidence="5">
    <location>
        <position position="183"/>
    </location>
    <ligand>
        <name>adenosylcob(III)alamin</name>
        <dbReference type="ChEBI" id="CHEBI:18408"/>
    </ligand>
</feature>
<dbReference type="AlphaFoldDB" id="A0A5C4L9M3"/>
<keyword evidence="3 5" id="KW-0170">Cobalt</keyword>
<dbReference type="HAMAP" id="MF_00601">
    <property type="entry name" value="EutC"/>
    <property type="match status" value="1"/>
</dbReference>
<dbReference type="UniPathway" id="UPA00560"/>
<evidence type="ECO:0000256" key="1">
    <source>
        <dbReference type="ARBA" id="ARBA00022628"/>
    </source>
</evidence>
<keyword evidence="1 5" id="KW-0846">Cobalamin</keyword>
<dbReference type="Pfam" id="PF05985">
    <property type="entry name" value="EutC"/>
    <property type="match status" value="1"/>
</dbReference>
<dbReference type="GO" id="GO:0009350">
    <property type="term" value="C:ethanolamine ammonia-lyase complex"/>
    <property type="evidence" value="ECO:0007669"/>
    <property type="project" value="UniProtKB-UniRule"/>
</dbReference>
<accession>A0A5C4L9M3</accession>
<dbReference type="Proteomes" id="UP000305267">
    <property type="component" value="Unassembled WGS sequence"/>
</dbReference>
<dbReference type="GO" id="GO:0008851">
    <property type="term" value="F:ethanolamine ammonia-lyase activity"/>
    <property type="evidence" value="ECO:0007669"/>
    <property type="project" value="UniProtKB-UniRule"/>
</dbReference>
<dbReference type="GO" id="GO:0031471">
    <property type="term" value="C:ethanolamine degradation polyhedral organelle"/>
    <property type="evidence" value="ECO:0007669"/>
    <property type="project" value="UniProtKB-UniRule"/>
</dbReference>
<feature type="binding site" evidence="5">
    <location>
        <position position="212"/>
    </location>
    <ligand>
        <name>adenosylcob(III)alamin</name>
        <dbReference type="ChEBI" id="CHEBI:18408"/>
    </ligand>
</feature>
<feature type="binding site" evidence="5">
    <location>
        <position position="162"/>
    </location>
    <ligand>
        <name>adenosylcob(III)alamin</name>
        <dbReference type="ChEBI" id="CHEBI:18408"/>
    </ligand>
</feature>
<comment type="catalytic activity">
    <reaction evidence="5">
        <text>ethanolamine = acetaldehyde + NH4(+)</text>
        <dbReference type="Rhea" id="RHEA:15313"/>
        <dbReference type="ChEBI" id="CHEBI:15343"/>
        <dbReference type="ChEBI" id="CHEBI:28938"/>
        <dbReference type="ChEBI" id="CHEBI:57603"/>
        <dbReference type="EC" id="4.3.1.7"/>
    </reaction>
</comment>
<comment type="caution">
    <text evidence="6">The sequence shown here is derived from an EMBL/GenBank/DDBJ whole genome shotgun (WGS) entry which is preliminary data.</text>
</comment>
<dbReference type="PIRSF" id="PIRSF018982">
    <property type="entry name" value="EutC"/>
    <property type="match status" value="1"/>
</dbReference>
<dbReference type="EMBL" id="VDDA01000033">
    <property type="protein sequence ID" value="TNC07583.1"/>
    <property type="molecule type" value="Genomic_DNA"/>
</dbReference>
<dbReference type="PANTHER" id="PTHR39330">
    <property type="entry name" value="ETHANOLAMINE AMMONIA-LYASE LIGHT CHAIN"/>
    <property type="match status" value="1"/>
</dbReference>
<dbReference type="NCBIfam" id="NF003971">
    <property type="entry name" value="PRK05465.1"/>
    <property type="match status" value="1"/>
</dbReference>
<dbReference type="InterPro" id="IPR042255">
    <property type="entry name" value="EutC_N"/>
</dbReference>
<protein>
    <recommendedName>
        <fullName evidence="5">Ethanolamine ammonia-lyase small subunit</fullName>
        <shortName evidence="5">EAL small subunit</shortName>
        <ecNumber evidence="5">4.3.1.7</ecNumber>
    </recommendedName>
</protein>
<evidence type="ECO:0000313" key="6">
    <source>
        <dbReference type="EMBL" id="TNC07583.1"/>
    </source>
</evidence>
<dbReference type="EC" id="4.3.1.7" evidence="5"/>
<comment type="function">
    <text evidence="5">Catalyzes the deamination of various vicinal amino-alcohols to oxo compounds. Allows this organism to utilize ethanolamine as the sole source of nitrogen and carbon in the presence of external vitamin B12.</text>
</comment>
<evidence type="ECO:0000313" key="7">
    <source>
        <dbReference type="Proteomes" id="UP000305267"/>
    </source>
</evidence>
<dbReference type="Gene3D" id="1.10.30.40">
    <property type="entry name" value="Ethanolamine ammonia-lyase light chain (EutC), N-terminal domain"/>
    <property type="match status" value="1"/>
</dbReference>
<comment type="similarity">
    <text evidence="5">Belongs to the EutC family.</text>
</comment>
<comment type="subunit">
    <text evidence="5">The basic unit is a heterodimer which dimerizes to form tetramers. The heterotetramers trimerize; 6 large subunits form a core ring with 6 small subunits projecting outwards.</text>
</comment>